<proteinExistence type="predicted"/>
<dbReference type="SUPFAM" id="SSF56349">
    <property type="entry name" value="DNA breaking-rejoining enzymes"/>
    <property type="match status" value="1"/>
</dbReference>
<name>A0A9P5WX28_9AGAR</name>
<evidence type="ECO:0008006" key="4">
    <source>
        <dbReference type="Google" id="ProtNLM"/>
    </source>
</evidence>
<evidence type="ECO:0000313" key="2">
    <source>
        <dbReference type="EMBL" id="KAF9439997.1"/>
    </source>
</evidence>
<reference evidence="2" key="1">
    <citation type="submission" date="2020-11" db="EMBL/GenBank/DDBJ databases">
        <authorList>
            <consortium name="DOE Joint Genome Institute"/>
            <person name="Ahrendt S."/>
            <person name="Riley R."/>
            <person name="Andreopoulos W."/>
            <person name="Labutti K."/>
            <person name="Pangilinan J."/>
            <person name="Ruiz-Duenas F.J."/>
            <person name="Barrasa J.M."/>
            <person name="Sanchez-Garcia M."/>
            <person name="Camarero S."/>
            <person name="Miyauchi S."/>
            <person name="Serrano A."/>
            <person name="Linde D."/>
            <person name="Babiker R."/>
            <person name="Drula E."/>
            <person name="Ayuso-Fernandez I."/>
            <person name="Pacheco R."/>
            <person name="Padilla G."/>
            <person name="Ferreira P."/>
            <person name="Barriuso J."/>
            <person name="Kellner H."/>
            <person name="Castanera R."/>
            <person name="Alfaro M."/>
            <person name="Ramirez L."/>
            <person name="Pisabarro A.G."/>
            <person name="Kuo A."/>
            <person name="Tritt A."/>
            <person name="Lipzen A."/>
            <person name="He G."/>
            <person name="Yan M."/>
            <person name="Ng V."/>
            <person name="Cullen D."/>
            <person name="Martin F."/>
            <person name="Rosso M.-N."/>
            <person name="Henrissat B."/>
            <person name="Hibbett D."/>
            <person name="Martinez A.T."/>
            <person name="Grigoriev I.V."/>
        </authorList>
    </citation>
    <scope>NUCLEOTIDE SEQUENCE</scope>
    <source>
        <strain evidence="2">MF-IS2</strain>
    </source>
</reference>
<dbReference type="GO" id="GO:0006310">
    <property type="term" value="P:DNA recombination"/>
    <property type="evidence" value="ECO:0007669"/>
    <property type="project" value="UniProtKB-KW"/>
</dbReference>
<dbReference type="Proteomes" id="UP000807342">
    <property type="component" value="Unassembled WGS sequence"/>
</dbReference>
<dbReference type="GO" id="GO:0003677">
    <property type="term" value="F:DNA binding"/>
    <property type="evidence" value="ECO:0007669"/>
    <property type="project" value="InterPro"/>
</dbReference>
<comment type="caution">
    <text evidence="2">The sequence shown here is derived from an EMBL/GenBank/DDBJ whole genome shotgun (WGS) entry which is preliminary data.</text>
</comment>
<protein>
    <recommendedName>
        <fullName evidence="4">Integrase</fullName>
    </recommendedName>
</protein>
<dbReference type="InterPro" id="IPR011010">
    <property type="entry name" value="DNA_brk_join_enz"/>
</dbReference>
<gene>
    <name evidence="2" type="ORF">P691DRAFT_609570</name>
</gene>
<keyword evidence="1" id="KW-0233">DNA recombination</keyword>
<organism evidence="2 3">
    <name type="scientific">Macrolepiota fuliginosa MF-IS2</name>
    <dbReference type="NCBI Taxonomy" id="1400762"/>
    <lineage>
        <taxon>Eukaryota</taxon>
        <taxon>Fungi</taxon>
        <taxon>Dikarya</taxon>
        <taxon>Basidiomycota</taxon>
        <taxon>Agaricomycotina</taxon>
        <taxon>Agaricomycetes</taxon>
        <taxon>Agaricomycetidae</taxon>
        <taxon>Agaricales</taxon>
        <taxon>Agaricineae</taxon>
        <taxon>Agaricaceae</taxon>
        <taxon>Macrolepiota</taxon>
    </lineage>
</organism>
<dbReference type="AlphaFoldDB" id="A0A9P5WX28"/>
<sequence>PLFAHLDGKLLTRKQFIDKLKSRVEQEGIDSTRFSGHSFRRGAAVGYTNHEIQLLGRWHSD</sequence>
<dbReference type="EMBL" id="MU153025">
    <property type="protein sequence ID" value="KAF9439997.1"/>
    <property type="molecule type" value="Genomic_DNA"/>
</dbReference>
<dbReference type="Gene3D" id="1.10.443.10">
    <property type="entry name" value="Intergrase catalytic core"/>
    <property type="match status" value="1"/>
</dbReference>
<evidence type="ECO:0000256" key="1">
    <source>
        <dbReference type="ARBA" id="ARBA00023172"/>
    </source>
</evidence>
<dbReference type="OrthoDB" id="3058675at2759"/>
<dbReference type="InterPro" id="IPR013762">
    <property type="entry name" value="Integrase-like_cat_sf"/>
</dbReference>
<feature type="non-terminal residue" evidence="2">
    <location>
        <position position="61"/>
    </location>
</feature>
<feature type="non-terminal residue" evidence="2">
    <location>
        <position position="1"/>
    </location>
</feature>
<dbReference type="GO" id="GO:0015074">
    <property type="term" value="P:DNA integration"/>
    <property type="evidence" value="ECO:0007669"/>
    <property type="project" value="InterPro"/>
</dbReference>
<keyword evidence="3" id="KW-1185">Reference proteome</keyword>
<accession>A0A9P5WX28</accession>
<evidence type="ECO:0000313" key="3">
    <source>
        <dbReference type="Proteomes" id="UP000807342"/>
    </source>
</evidence>